<evidence type="ECO:0000256" key="6">
    <source>
        <dbReference type="SAM" id="Phobius"/>
    </source>
</evidence>
<dbReference type="Proteomes" id="UP000321723">
    <property type="component" value="Unassembled WGS sequence"/>
</dbReference>
<evidence type="ECO:0000256" key="3">
    <source>
        <dbReference type="ARBA" id="ARBA00022692"/>
    </source>
</evidence>
<dbReference type="Proteomes" id="UP000564629">
    <property type="component" value="Unassembled WGS sequence"/>
</dbReference>
<sequence>MPDATSDAVPGTAAALRRERTALLGSAAAAGVIGTAAAVWGVVAGSGVILFDGVYTVAGIALVGVSALASRAAEQAPGGRYPFGRHAATPLAVAMQGAALVATLLYGVADAVGTLVAGGADGDPLGLLAYGVASAVLSAGVAAWLRRRAPDSELALAEVVSWRAGAWLSAGVALGGVVGTLLDRGGHATAAGYVDPVLLLLAVVLIAPLPVRLVRDGMHELLEGAPPPEVAHAVDAAVAAARAEFDLPEALVRATKLGRRLYVEVDFVVEPGPWDVAAEDRVRHAVVDRLEALPYDVWATVELTTDPGLAL</sequence>
<dbReference type="GO" id="GO:0005886">
    <property type="term" value="C:plasma membrane"/>
    <property type="evidence" value="ECO:0007669"/>
    <property type="project" value="TreeGrafter"/>
</dbReference>
<dbReference type="RefSeq" id="WP_210736666.1">
    <property type="nucleotide sequence ID" value="NZ_BJVQ01000008.1"/>
</dbReference>
<comment type="subcellular location">
    <subcellularLocation>
        <location evidence="1">Membrane</location>
        <topology evidence="1">Multi-pass membrane protein</topology>
    </subcellularLocation>
</comment>
<evidence type="ECO:0000256" key="5">
    <source>
        <dbReference type="ARBA" id="ARBA00023136"/>
    </source>
</evidence>
<evidence type="ECO:0000256" key="4">
    <source>
        <dbReference type="ARBA" id="ARBA00022989"/>
    </source>
</evidence>
<dbReference type="InterPro" id="IPR027469">
    <property type="entry name" value="Cation_efflux_TMD_sf"/>
</dbReference>
<dbReference type="InterPro" id="IPR050291">
    <property type="entry name" value="CDF_Transporter"/>
</dbReference>
<evidence type="ECO:0000256" key="1">
    <source>
        <dbReference type="ARBA" id="ARBA00004141"/>
    </source>
</evidence>
<dbReference type="InterPro" id="IPR058533">
    <property type="entry name" value="Cation_efflux_TM"/>
</dbReference>
<feature type="transmembrane region" description="Helical" evidence="6">
    <location>
        <begin position="188"/>
        <end position="209"/>
    </location>
</feature>
<dbReference type="GO" id="GO:0015093">
    <property type="term" value="F:ferrous iron transmembrane transporter activity"/>
    <property type="evidence" value="ECO:0007669"/>
    <property type="project" value="TreeGrafter"/>
</dbReference>
<feature type="transmembrane region" description="Helical" evidence="6">
    <location>
        <begin position="49"/>
        <end position="69"/>
    </location>
</feature>
<dbReference type="PANTHER" id="PTHR43840">
    <property type="entry name" value="MITOCHONDRIAL METAL TRANSPORTER 1-RELATED"/>
    <property type="match status" value="1"/>
</dbReference>
<evidence type="ECO:0000313" key="10">
    <source>
        <dbReference type="Proteomes" id="UP000321723"/>
    </source>
</evidence>
<dbReference type="EMBL" id="BJVQ01000008">
    <property type="protein sequence ID" value="GEL45865.1"/>
    <property type="molecule type" value="Genomic_DNA"/>
</dbReference>
<feature type="transmembrane region" description="Helical" evidence="6">
    <location>
        <begin position="90"/>
        <end position="107"/>
    </location>
</feature>
<evidence type="ECO:0000256" key="2">
    <source>
        <dbReference type="ARBA" id="ARBA00022448"/>
    </source>
</evidence>
<dbReference type="Pfam" id="PF01545">
    <property type="entry name" value="Cation_efflux"/>
    <property type="match status" value="1"/>
</dbReference>
<reference evidence="9 11" key="2">
    <citation type="submission" date="2020-08" db="EMBL/GenBank/DDBJ databases">
        <title>Sequencing the genomes of 1000 actinobacteria strains.</title>
        <authorList>
            <person name="Klenk H.-P."/>
        </authorList>
    </citation>
    <scope>NUCLEOTIDE SEQUENCE [LARGE SCALE GENOMIC DNA]</scope>
    <source>
        <strain evidence="9 11">DSM 9581</strain>
    </source>
</reference>
<keyword evidence="3 6" id="KW-0812">Transmembrane</keyword>
<dbReference type="SUPFAM" id="SSF161111">
    <property type="entry name" value="Cation efflux protein transmembrane domain-like"/>
    <property type="match status" value="1"/>
</dbReference>
<keyword evidence="2" id="KW-0813">Transport</keyword>
<evidence type="ECO:0000313" key="8">
    <source>
        <dbReference type="EMBL" id="GEL45865.1"/>
    </source>
</evidence>
<feature type="domain" description="Cation efflux protein transmembrane" evidence="7">
    <location>
        <begin position="26"/>
        <end position="222"/>
    </location>
</feature>
<comment type="caution">
    <text evidence="8">The sequence shown here is derived from an EMBL/GenBank/DDBJ whole genome shotgun (WGS) entry which is preliminary data.</text>
</comment>
<dbReference type="GO" id="GO:0015086">
    <property type="term" value="F:cadmium ion transmembrane transporter activity"/>
    <property type="evidence" value="ECO:0007669"/>
    <property type="project" value="TreeGrafter"/>
</dbReference>
<protein>
    <submittedName>
        <fullName evidence="8">Cobalt-zinc-cadmium resistance protein</fullName>
    </submittedName>
    <submittedName>
        <fullName evidence="9">Putative Co/Zn/Cd cation transporter (Cation efflux family)</fullName>
    </submittedName>
</protein>
<keyword evidence="5 6" id="KW-0472">Membrane</keyword>
<reference evidence="8 10" key="1">
    <citation type="submission" date="2019-07" db="EMBL/GenBank/DDBJ databases">
        <title>Whole genome shotgun sequence of Cellulomonas hominis NBRC 16055.</title>
        <authorList>
            <person name="Hosoyama A."/>
            <person name="Uohara A."/>
            <person name="Ohji S."/>
            <person name="Ichikawa N."/>
        </authorList>
    </citation>
    <scope>NUCLEOTIDE SEQUENCE [LARGE SCALE GENOMIC DNA]</scope>
    <source>
        <strain evidence="8 10">NBRC 16055</strain>
    </source>
</reference>
<dbReference type="GO" id="GO:0015341">
    <property type="term" value="F:zinc efflux antiporter activity"/>
    <property type="evidence" value="ECO:0007669"/>
    <property type="project" value="TreeGrafter"/>
</dbReference>
<dbReference type="AlphaFoldDB" id="A0A511F9H1"/>
<evidence type="ECO:0000313" key="9">
    <source>
        <dbReference type="EMBL" id="MBB5472996.1"/>
    </source>
</evidence>
<feature type="transmembrane region" description="Helical" evidence="6">
    <location>
        <begin position="165"/>
        <end position="182"/>
    </location>
</feature>
<keyword evidence="4 6" id="KW-1133">Transmembrane helix</keyword>
<dbReference type="PANTHER" id="PTHR43840:SF15">
    <property type="entry name" value="MITOCHONDRIAL METAL TRANSPORTER 1-RELATED"/>
    <property type="match status" value="1"/>
</dbReference>
<dbReference type="Gene3D" id="1.20.1510.10">
    <property type="entry name" value="Cation efflux protein transmembrane domain"/>
    <property type="match status" value="1"/>
</dbReference>
<evidence type="ECO:0000259" key="7">
    <source>
        <dbReference type="Pfam" id="PF01545"/>
    </source>
</evidence>
<proteinExistence type="predicted"/>
<name>A0A511F9H1_9CELL</name>
<feature type="transmembrane region" description="Helical" evidence="6">
    <location>
        <begin position="127"/>
        <end position="145"/>
    </location>
</feature>
<dbReference type="GO" id="GO:0006882">
    <property type="term" value="P:intracellular zinc ion homeostasis"/>
    <property type="evidence" value="ECO:0007669"/>
    <property type="project" value="TreeGrafter"/>
</dbReference>
<gene>
    <name evidence="8" type="ORF">CHO01_09810</name>
    <name evidence="9" type="ORF">HNR08_001732</name>
</gene>
<feature type="transmembrane region" description="Helical" evidence="6">
    <location>
        <begin position="21"/>
        <end position="43"/>
    </location>
</feature>
<organism evidence="8 10">
    <name type="scientific">Cellulomonas hominis</name>
    <dbReference type="NCBI Taxonomy" id="156981"/>
    <lineage>
        <taxon>Bacteria</taxon>
        <taxon>Bacillati</taxon>
        <taxon>Actinomycetota</taxon>
        <taxon>Actinomycetes</taxon>
        <taxon>Micrococcales</taxon>
        <taxon>Cellulomonadaceae</taxon>
        <taxon>Cellulomonas</taxon>
    </lineage>
</organism>
<evidence type="ECO:0000313" key="11">
    <source>
        <dbReference type="Proteomes" id="UP000564629"/>
    </source>
</evidence>
<dbReference type="EMBL" id="JACHDN010000001">
    <property type="protein sequence ID" value="MBB5472996.1"/>
    <property type="molecule type" value="Genomic_DNA"/>
</dbReference>
<keyword evidence="10" id="KW-1185">Reference proteome</keyword>
<accession>A0A511F9H1</accession>